<name>A0A5C3QDS8_9AGAR</name>
<evidence type="ECO:0000256" key="1">
    <source>
        <dbReference type="SAM" id="MobiDB-lite"/>
    </source>
</evidence>
<dbReference type="Proteomes" id="UP000305067">
    <property type="component" value="Unassembled WGS sequence"/>
</dbReference>
<proteinExistence type="predicted"/>
<dbReference type="EMBL" id="ML178832">
    <property type="protein sequence ID" value="TFK99696.1"/>
    <property type="molecule type" value="Genomic_DNA"/>
</dbReference>
<evidence type="ECO:0000313" key="2">
    <source>
        <dbReference type="EMBL" id="TFK99696.1"/>
    </source>
</evidence>
<feature type="region of interest" description="Disordered" evidence="1">
    <location>
        <begin position="18"/>
        <end position="38"/>
    </location>
</feature>
<organism evidence="2 3">
    <name type="scientific">Pterulicium gracile</name>
    <dbReference type="NCBI Taxonomy" id="1884261"/>
    <lineage>
        <taxon>Eukaryota</taxon>
        <taxon>Fungi</taxon>
        <taxon>Dikarya</taxon>
        <taxon>Basidiomycota</taxon>
        <taxon>Agaricomycotina</taxon>
        <taxon>Agaricomycetes</taxon>
        <taxon>Agaricomycetidae</taxon>
        <taxon>Agaricales</taxon>
        <taxon>Pleurotineae</taxon>
        <taxon>Pterulaceae</taxon>
        <taxon>Pterulicium</taxon>
    </lineage>
</organism>
<dbReference type="AlphaFoldDB" id="A0A5C3QDS8"/>
<reference evidence="2 3" key="1">
    <citation type="journal article" date="2019" name="Nat. Ecol. Evol.">
        <title>Megaphylogeny resolves global patterns of mushroom evolution.</title>
        <authorList>
            <person name="Varga T."/>
            <person name="Krizsan K."/>
            <person name="Foldi C."/>
            <person name="Dima B."/>
            <person name="Sanchez-Garcia M."/>
            <person name="Sanchez-Ramirez S."/>
            <person name="Szollosi G.J."/>
            <person name="Szarkandi J.G."/>
            <person name="Papp V."/>
            <person name="Albert L."/>
            <person name="Andreopoulos W."/>
            <person name="Angelini C."/>
            <person name="Antonin V."/>
            <person name="Barry K.W."/>
            <person name="Bougher N.L."/>
            <person name="Buchanan P."/>
            <person name="Buyck B."/>
            <person name="Bense V."/>
            <person name="Catcheside P."/>
            <person name="Chovatia M."/>
            <person name="Cooper J."/>
            <person name="Damon W."/>
            <person name="Desjardin D."/>
            <person name="Finy P."/>
            <person name="Geml J."/>
            <person name="Haridas S."/>
            <person name="Hughes K."/>
            <person name="Justo A."/>
            <person name="Karasinski D."/>
            <person name="Kautmanova I."/>
            <person name="Kiss B."/>
            <person name="Kocsube S."/>
            <person name="Kotiranta H."/>
            <person name="LaButti K.M."/>
            <person name="Lechner B.E."/>
            <person name="Liimatainen K."/>
            <person name="Lipzen A."/>
            <person name="Lukacs Z."/>
            <person name="Mihaltcheva S."/>
            <person name="Morgado L.N."/>
            <person name="Niskanen T."/>
            <person name="Noordeloos M.E."/>
            <person name="Ohm R.A."/>
            <person name="Ortiz-Santana B."/>
            <person name="Ovrebo C."/>
            <person name="Racz N."/>
            <person name="Riley R."/>
            <person name="Savchenko A."/>
            <person name="Shiryaev A."/>
            <person name="Soop K."/>
            <person name="Spirin V."/>
            <person name="Szebenyi C."/>
            <person name="Tomsovsky M."/>
            <person name="Tulloss R.E."/>
            <person name="Uehling J."/>
            <person name="Grigoriev I.V."/>
            <person name="Vagvolgyi C."/>
            <person name="Papp T."/>
            <person name="Martin F.M."/>
            <person name="Miettinen O."/>
            <person name="Hibbett D.S."/>
            <person name="Nagy L.G."/>
        </authorList>
    </citation>
    <scope>NUCLEOTIDE SEQUENCE [LARGE SCALE GENOMIC DNA]</scope>
    <source>
        <strain evidence="2 3">CBS 309.79</strain>
    </source>
</reference>
<dbReference type="PROSITE" id="PS51257">
    <property type="entry name" value="PROKAR_LIPOPROTEIN"/>
    <property type="match status" value="1"/>
</dbReference>
<evidence type="ECO:0000313" key="3">
    <source>
        <dbReference type="Proteomes" id="UP000305067"/>
    </source>
</evidence>
<gene>
    <name evidence="2" type="ORF">BDV98DRAFT_570701</name>
</gene>
<protein>
    <submittedName>
        <fullName evidence="2">Uncharacterized protein</fullName>
    </submittedName>
</protein>
<keyword evidence="3" id="KW-1185">Reference proteome</keyword>
<sequence length="66" mass="7118">MASEDPKWDYLYALGGSRRRRKQSAGHPLQGSLSCTEPNTHTQLHKAILPGLGNISTKSALPVSTS</sequence>
<accession>A0A5C3QDS8</accession>